<evidence type="ECO:0000256" key="3">
    <source>
        <dbReference type="ARBA" id="ARBA00022723"/>
    </source>
</evidence>
<accession>A0ABS5VWL9</accession>
<comment type="caution">
    <text evidence="10">The sequence shown here is derived from an EMBL/GenBank/DDBJ whole genome shotgun (WGS) entry which is preliminary data.</text>
</comment>
<dbReference type="InterPro" id="IPR009056">
    <property type="entry name" value="Cyt_c-like_dom"/>
</dbReference>
<dbReference type="InterPro" id="IPR036280">
    <property type="entry name" value="Multihaem_cyt_sf"/>
</dbReference>
<keyword evidence="7" id="KW-0812">Transmembrane</keyword>
<keyword evidence="11" id="KW-1185">Reference proteome</keyword>
<proteinExistence type="predicted"/>
<name>A0ABS5VWL9_9BACT</name>
<protein>
    <submittedName>
        <fullName evidence="10">C-type cytochrome</fullName>
    </submittedName>
</protein>
<feature type="chain" id="PRO_5046189463" evidence="8">
    <location>
        <begin position="29"/>
        <end position="416"/>
    </location>
</feature>
<dbReference type="PANTHER" id="PTHR39425:SF1">
    <property type="entry name" value="CYTOCHROME C7-LIKE DOMAIN-CONTAINING PROTEIN"/>
    <property type="match status" value="1"/>
</dbReference>
<dbReference type="PROSITE" id="PS51007">
    <property type="entry name" value="CYTC"/>
    <property type="match status" value="1"/>
</dbReference>
<organism evidence="10 11">
    <name type="scientific">Chryseosolibacter indicus</name>
    <dbReference type="NCBI Taxonomy" id="2782351"/>
    <lineage>
        <taxon>Bacteria</taxon>
        <taxon>Pseudomonadati</taxon>
        <taxon>Bacteroidota</taxon>
        <taxon>Cytophagia</taxon>
        <taxon>Cytophagales</taxon>
        <taxon>Chryseotaleaceae</taxon>
        <taxon>Chryseosolibacter</taxon>
    </lineage>
</organism>
<keyword evidence="7" id="KW-1133">Transmembrane helix</keyword>
<evidence type="ECO:0000259" key="9">
    <source>
        <dbReference type="PROSITE" id="PS51007"/>
    </source>
</evidence>
<evidence type="ECO:0000256" key="8">
    <source>
        <dbReference type="SAM" id="SignalP"/>
    </source>
</evidence>
<evidence type="ECO:0000256" key="2">
    <source>
        <dbReference type="ARBA" id="ARBA00022617"/>
    </source>
</evidence>
<dbReference type="EMBL" id="JAHESD010000050">
    <property type="protein sequence ID" value="MBT1705230.1"/>
    <property type="molecule type" value="Genomic_DNA"/>
</dbReference>
<keyword evidence="3 6" id="KW-0479">Metal-binding</keyword>
<keyword evidence="1" id="KW-0813">Transport</keyword>
<gene>
    <name evidence="10" type="ORF">KK060_18195</name>
</gene>
<dbReference type="InterPro" id="IPR020942">
    <property type="entry name" value="Cyt_c_III_dom"/>
</dbReference>
<feature type="domain" description="Cytochrome c" evidence="9">
    <location>
        <begin position="36"/>
        <end position="129"/>
    </location>
</feature>
<feature type="transmembrane region" description="Helical" evidence="7">
    <location>
        <begin position="216"/>
        <end position="237"/>
    </location>
</feature>
<dbReference type="Proteomes" id="UP000772618">
    <property type="component" value="Unassembled WGS sequence"/>
</dbReference>
<keyword evidence="8" id="KW-0732">Signal</keyword>
<dbReference type="Gene3D" id="3.90.10.10">
    <property type="entry name" value="Cytochrome C3"/>
    <property type="match status" value="2"/>
</dbReference>
<evidence type="ECO:0000256" key="1">
    <source>
        <dbReference type="ARBA" id="ARBA00022448"/>
    </source>
</evidence>
<evidence type="ECO:0000256" key="5">
    <source>
        <dbReference type="ARBA" id="ARBA00023004"/>
    </source>
</evidence>
<evidence type="ECO:0000256" key="7">
    <source>
        <dbReference type="SAM" id="Phobius"/>
    </source>
</evidence>
<dbReference type="SUPFAM" id="SSF46626">
    <property type="entry name" value="Cytochrome c"/>
    <property type="match status" value="1"/>
</dbReference>
<dbReference type="Gene3D" id="1.10.760.10">
    <property type="entry name" value="Cytochrome c-like domain"/>
    <property type="match status" value="1"/>
</dbReference>
<reference evidence="10 11" key="1">
    <citation type="submission" date="2021-05" db="EMBL/GenBank/DDBJ databases">
        <title>A Polyphasic approach of four new species of the genus Ohtaekwangia: Ohtaekwangia histidinii sp. nov., Ohtaekwangia cretensis sp. nov., Ohtaekwangia indiensis sp. nov., Ohtaekwangia reichenbachii sp. nov. from diverse environment.</title>
        <authorList>
            <person name="Octaviana S."/>
        </authorList>
    </citation>
    <scope>NUCLEOTIDE SEQUENCE [LARGE SCALE GENOMIC DNA]</scope>
    <source>
        <strain evidence="10 11">PWU20</strain>
    </source>
</reference>
<keyword evidence="2 6" id="KW-0349">Heme</keyword>
<evidence type="ECO:0000313" key="11">
    <source>
        <dbReference type="Proteomes" id="UP000772618"/>
    </source>
</evidence>
<evidence type="ECO:0000313" key="10">
    <source>
        <dbReference type="EMBL" id="MBT1705230.1"/>
    </source>
</evidence>
<keyword evidence="7" id="KW-0472">Membrane</keyword>
<sequence length="416" mass="45748">MINNYLYSSYKSFILVFLLSLFSFTAFSQDIPSEPAAISAGEQLFNGNCKACHRVNQKLVGPALAGVYDRAPSIDWIKSFIKNSSAVIASGDQYAVNLFNEYNKTQMTAFTSFKDQDIMNILAYIKAEAGKAQAGPDGGGQDGGAPVPPQGGDTAPKYLNIILIGMVIILILLVIILGFLISAIKRFLDQKTLTEEEREVVHSPITAGSITRSPGFIFAVTFIVAALGFKTVINGLYSVGIQQGYAPKQPIAFSHKVHAGQYEIDCKYCHTGVMKWQSATIPSVNICMNCHNQIKSGTNTGEGEIAKIVRAYNENKPIEWVRIHNLPDLAYFNHAQHVNVGGVECQTCHGPIQEMDVVRQHSLLTMGWCIDCHRKTDVNAKGNAYYDKLVELHNKTSKQPMKVEDIGGLECSKCHY</sequence>
<dbReference type="InterPro" id="IPR036909">
    <property type="entry name" value="Cyt_c-like_dom_sf"/>
</dbReference>
<dbReference type="CDD" id="cd08168">
    <property type="entry name" value="Cytochrom_C3"/>
    <property type="match status" value="1"/>
</dbReference>
<dbReference type="SUPFAM" id="SSF48695">
    <property type="entry name" value="Multiheme cytochromes"/>
    <property type="match status" value="1"/>
</dbReference>
<feature type="transmembrane region" description="Helical" evidence="7">
    <location>
        <begin position="158"/>
        <end position="181"/>
    </location>
</feature>
<dbReference type="RefSeq" id="WP_254155185.1">
    <property type="nucleotide sequence ID" value="NZ_JAHESD010000050.1"/>
</dbReference>
<dbReference type="PANTHER" id="PTHR39425">
    <property type="entry name" value="LIPOPROTEIN CYTOCHROME C"/>
    <property type="match status" value="1"/>
</dbReference>
<evidence type="ECO:0000256" key="6">
    <source>
        <dbReference type="PROSITE-ProRule" id="PRU00433"/>
    </source>
</evidence>
<keyword evidence="4" id="KW-0249">Electron transport</keyword>
<keyword evidence="5 6" id="KW-0408">Iron</keyword>
<evidence type="ECO:0000256" key="4">
    <source>
        <dbReference type="ARBA" id="ARBA00022982"/>
    </source>
</evidence>
<dbReference type="Pfam" id="PF02085">
    <property type="entry name" value="Cytochrom_CIII"/>
    <property type="match status" value="1"/>
</dbReference>
<feature type="signal peptide" evidence="8">
    <location>
        <begin position="1"/>
        <end position="28"/>
    </location>
</feature>
<dbReference type="Pfam" id="PF00034">
    <property type="entry name" value="Cytochrom_C"/>
    <property type="match status" value="1"/>
</dbReference>